<dbReference type="CDD" id="cd00093">
    <property type="entry name" value="HTH_XRE"/>
    <property type="match status" value="1"/>
</dbReference>
<reference evidence="4" key="1">
    <citation type="submission" date="2016-10" db="EMBL/GenBank/DDBJ databases">
        <authorList>
            <person name="Varghese N."/>
            <person name="Submissions S."/>
        </authorList>
    </citation>
    <scope>NUCLEOTIDE SEQUENCE [LARGE SCALE GENOMIC DNA]</scope>
    <source>
        <strain evidence="4">DSM 20403</strain>
    </source>
</reference>
<dbReference type="PANTHER" id="PTHR43236:SF1">
    <property type="entry name" value="BLL7220 PROTEIN"/>
    <property type="match status" value="1"/>
</dbReference>
<dbReference type="InterPro" id="IPR010359">
    <property type="entry name" value="IrrE_HExxH"/>
</dbReference>
<evidence type="ECO:0000313" key="3">
    <source>
        <dbReference type="EMBL" id="SFG59610.1"/>
    </source>
</evidence>
<dbReference type="RefSeq" id="WP_046922517.1">
    <property type="nucleotide sequence ID" value="NZ_AYYL01000056.1"/>
</dbReference>
<dbReference type="EMBL" id="FOPI01000047">
    <property type="protein sequence ID" value="SFG59610.1"/>
    <property type="molecule type" value="Genomic_DNA"/>
</dbReference>
<dbReference type="AlphaFoldDB" id="A0A1I2T455"/>
<evidence type="ECO:0000259" key="2">
    <source>
        <dbReference type="PROSITE" id="PS50943"/>
    </source>
</evidence>
<name>A0A1I2T455_9LACO</name>
<feature type="domain" description="HTH cro/C1-type" evidence="2">
    <location>
        <begin position="10"/>
        <end position="67"/>
    </location>
</feature>
<sequence>MRSTFNGNRLRKARIYRELTLTELAELVKKTTITKQSISSYENGKSIPDFKRIREIAKVLGFPNEYFFQEDSDDVKAKTTYFRSQSTATKKKKNSQKVKLEFIADIYEVLQKYIEFPIFNDMDIDFRGADTIEDCNSKETINEIEIIAQKVRKAWNLGNGPINNLQYILEQHGILVTYLETDDEAIDAFSQRTQIGHDVIYFVAISKGKVYECRIRFDMAHELGHIILHPWSEDLEAISKDEFRAREKQANMFASSFLLPKHSFSQDISAYPTSLEYYVSLKKKWGVSIQAMLYRAHQLGIITVNQYQYLMRQVSKRGWRKQEPQDVPYTINESIFQGAIDLLFENNIFDPDSLMQEFEYSGISFYPETIEKLLYLRTGTLKEKNKNTTLLSFENIKRNYL</sequence>
<dbReference type="Pfam" id="PF06114">
    <property type="entry name" value="Peptidase_M78"/>
    <property type="match status" value="1"/>
</dbReference>
<protein>
    <submittedName>
        <fullName evidence="3">Zn-dependent peptidase ImmA, M78 family</fullName>
    </submittedName>
</protein>
<dbReference type="GO" id="GO:0003677">
    <property type="term" value="F:DNA binding"/>
    <property type="evidence" value="ECO:0007669"/>
    <property type="project" value="InterPro"/>
</dbReference>
<dbReference type="Gene3D" id="1.10.10.2910">
    <property type="match status" value="1"/>
</dbReference>
<dbReference type="OrthoDB" id="9816277at2"/>
<organism evidence="3 4">
    <name type="scientific">Ligilactobacillus ruminis DSM 20403 = NBRC 102161</name>
    <dbReference type="NCBI Taxonomy" id="1423798"/>
    <lineage>
        <taxon>Bacteria</taxon>
        <taxon>Bacillati</taxon>
        <taxon>Bacillota</taxon>
        <taxon>Bacilli</taxon>
        <taxon>Lactobacillales</taxon>
        <taxon>Lactobacillaceae</taxon>
        <taxon>Ligilactobacillus</taxon>
    </lineage>
</organism>
<dbReference type="Proteomes" id="UP000182635">
    <property type="component" value="Unassembled WGS sequence"/>
</dbReference>
<dbReference type="InterPro" id="IPR052345">
    <property type="entry name" value="Rad_response_metalloprotease"/>
</dbReference>
<comment type="similarity">
    <text evidence="1">Belongs to the short-chain fatty acyl-CoA assimilation regulator (ScfR) family.</text>
</comment>
<evidence type="ECO:0000256" key="1">
    <source>
        <dbReference type="ARBA" id="ARBA00007227"/>
    </source>
</evidence>
<dbReference type="SMART" id="SM00530">
    <property type="entry name" value="HTH_XRE"/>
    <property type="match status" value="1"/>
</dbReference>
<proteinExistence type="inferred from homology"/>
<accession>A0A1I2T455</accession>
<dbReference type="InterPro" id="IPR010982">
    <property type="entry name" value="Lambda_DNA-bd_dom_sf"/>
</dbReference>
<dbReference type="Gene3D" id="1.10.260.40">
    <property type="entry name" value="lambda repressor-like DNA-binding domains"/>
    <property type="match status" value="1"/>
</dbReference>
<dbReference type="SUPFAM" id="SSF47413">
    <property type="entry name" value="lambda repressor-like DNA-binding domains"/>
    <property type="match status" value="1"/>
</dbReference>
<dbReference type="Pfam" id="PF12844">
    <property type="entry name" value="HTH_19"/>
    <property type="match status" value="1"/>
</dbReference>
<gene>
    <name evidence="3" type="ORF">SAMN02910432_01978</name>
</gene>
<dbReference type="InterPro" id="IPR001387">
    <property type="entry name" value="Cro/C1-type_HTH"/>
</dbReference>
<dbReference type="PANTHER" id="PTHR43236">
    <property type="entry name" value="ANTITOXIN HIGA1"/>
    <property type="match status" value="1"/>
</dbReference>
<evidence type="ECO:0000313" key="4">
    <source>
        <dbReference type="Proteomes" id="UP000182635"/>
    </source>
</evidence>
<dbReference type="PROSITE" id="PS50943">
    <property type="entry name" value="HTH_CROC1"/>
    <property type="match status" value="1"/>
</dbReference>